<proteinExistence type="predicted"/>
<accession>A0A6J5M3Z2</accession>
<gene>
    <name evidence="1" type="ORF">UFOVP398_7</name>
</gene>
<evidence type="ECO:0000313" key="1">
    <source>
        <dbReference type="EMBL" id="CAB4140097.1"/>
    </source>
</evidence>
<reference evidence="1" key="1">
    <citation type="submission" date="2020-04" db="EMBL/GenBank/DDBJ databases">
        <authorList>
            <person name="Chiriac C."/>
            <person name="Salcher M."/>
            <person name="Ghai R."/>
            <person name="Kavagutti S V."/>
        </authorList>
    </citation>
    <scope>NUCLEOTIDE SEQUENCE</scope>
</reference>
<organism evidence="1">
    <name type="scientific">uncultured Caudovirales phage</name>
    <dbReference type="NCBI Taxonomy" id="2100421"/>
    <lineage>
        <taxon>Viruses</taxon>
        <taxon>Duplodnaviria</taxon>
        <taxon>Heunggongvirae</taxon>
        <taxon>Uroviricota</taxon>
        <taxon>Caudoviricetes</taxon>
        <taxon>Peduoviridae</taxon>
        <taxon>Maltschvirus</taxon>
        <taxon>Maltschvirus maltsch</taxon>
    </lineage>
</organism>
<dbReference type="EMBL" id="LR796376">
    <property type="protein sequence ID" value="CAB4140097.1"/>
    <property type="molecule type" value="Genomic_DNA"/>
</dbReference>
<protein>
    <submittedName>
        <fullName evidence="1">Uncharacterized protein</fullName>
    </submittedName>
</protein>
<sequence>MIPLIQRVPAHIRVFQTRAAYREAFGVEAPPFDFSQPVKDWIDTRKSIDPEAEISYRGVRYLPNGEPDYSDQRVVTLAEFRLFSEVAQSVNLLPEPVPALGQLTPNQARMISRRRAWPLELKAGERVILAPGIGTIPVVDDGSSKPAGGECGACEEALVILRRIEGRLK</sequence>
<name>A0A6J5M3Z2_9CAUD</name>